<gene>
    <name evidence="1" type="ORF">DET48_107106</name>
</gene>
<sequence length="48" mass="5122">MAVSSVALTKPKAMQKLPNERVPDLNLSNIVNLALTKIKNPMLGTGFG</sequence>
<accession>A0A329EAJ6</accession>
<dbReference type="EMBL" id="QLTR01000007">
    <property type="protein sequence ID" value="RAS65394.1"/>
    <property type="molecule type" value="Genomic_DNA"/>
</dbReference>
<evidence type="ECO:0000313" key="2">
    <source>
        <dbReference type="Proteomes" id="UP000248729"/>
    </source>
</evidence>
<dbReference type="AlphaFoldDB" id="A0A329EAJ6"/>
<evidence type="ECO:0000313" key="1">
    <source>
        <dbReference type="EMBL" id="RAS65394.1"/>
    </source>
</evidence>
<dbReference type="Proteomes" id="UP000248729">
    <property type="component" value="Unassembled WGS sequence"/>
</dbReference>
<organism evidence="1 2">
    <name type="scientific">Vibrio diazotrophicus</name>
    <dbReference type="NCBI Taxonomy" id="685"/>
    <lineage>
        <taxon>Bacteria</taxon>
        <taxon>Pseudomonadati</taxon>
        <taxon>Pseudomonadota</taxon>
        <taxon>Gammaproteobacteria</taxon>
        <taxon>Vibrionales</taxon>
        <taxon>Vibrionaceae</taxon>
        <taxon>Vibrio</taxon>
    </lineage>
</organism>
<name>A0A329EAJ6_VIBDI</name>
<proteinExistence type="predicted"/>
<protein>
    <submittedName>
        <fullName evidence="1">Uncharacterized protein</fullName>
    </submittedName>
</protein>
<dbReference type="RefSeq" id="WP_181460966.1">
    <property type="nucleotide sequence ID" value="NZ_QLTR01000007.1"/>
</dbReference>
<comment type="caution">
    <text evidence="1">The sequence shown here is derived from an EMBL/GenBank/DDBJ whole genome shotgun (WGS) entry which is preliminary data.</text>
</comment>
<reference evidence="1 2" key="1">
    <citation type="submission" date="2018-06" db="EMBL/GenBank/DDBJ databases">
        <title>Freshwater and sediment microbial communities from various areas in North America, analyzing microbe dynamics in response to fracking.</title>
        <authorList>
            <person name="Lamendella R."/>
        </authorList>
    </citation>
    <scope>NUCLEOTIDE SEQUENCE [LARGE SCALE GENOMIC DNA]</scope>
    <source>
        <strain evidence="1 2">99A</strain>
    </source>
</reference>